<dbReference type="InterPro" id="IPR052514">
    <property type="entry name" value="SAM-dependent_MTase"/>
</dbReference>
<dbReference type="InterPro" id="IPR029063">
    <property type="entry name" value="SAM-dependent_MTases_sf"/>
</dbReference>
<evidence type="ECO:0000313" key="2">
    <source>
        <dbReference type="EMBL" id="MBN7800174.1"/>
    </source>
</evidence>
<dbReference type="Gene3D" id="3.40.50.150">
    <property type="entry name" value="Vaccinia Virus protein VP39"/>
    <property type="match status" value="1"/>
</dbReference>
<gene>
    <name evidence="2" type="ORF">J0A67_04840</name>
</gene>
<sequence>MMRFFEFVLKLNGKFPRIRKISQSYVKKTILNPDKRRKLNNLYHKLSYYEKSIFHGLFSRIFRDGKSHEIDGEWILKFAGQEVRIPLTKESLGLDWETAVSVLGHDYEIKSFYEERISSKCAPKCFLDIGANYGTHSLLFLISGIRTVSIEPNPECKPYFEKLAIHNKVKDEWVGIALGEEDGKAQIQFPDGETWLGSLVKTDFSKRKERIKSYPIEVKTLDGFLKKNQIKPDLIKIDTEGFEEGVIKGGQKFLICNLTNVVFEANSQNELVLMMKIFHALNYRILSLKKFHEVNGDNFSSFKKENNFLAMRK</sequence>
<keyword evidence="2" id="KW-0808">Transferase</keyword>
<dbReference type="NCBIfam" id="TIGR01444">
    <property type="entry name" value="fkbM_fam"/>
    <property type="match status" value="1"/>
</dbReference>
<dbReference type="EMBL" id="JAFKCW010000001">
    <property type="protein sequence ID" value="MBN7800174.1"/>
    <property type="molecule type" value="Genomic_DNA"/>
</dbReference>
<keyword evidence="3" id="KW-1185">Reference proteome</keyword>
<organism evidence="2 3">
    <name type="scientific">Algoriphagus aestuariicola</name>
    <dbReference type="NCBI Taxonomy" id="1852016"/>
    <lineage>
        <taxon>Bacteria</taxon>
        <taxon>Pseudomonadati</taxon>
        <taxon>Bacteroidota</taxon>
        <taxon>Cytophagia</taxon>
        <taxon>Cytophagales</taxon>
        <taxon>Cyclobacteriaceae</taxon>
        <taxon>Algoriphagus</taxon>
    </lineage>
</organism>
<dbReference type="PANTHER" id="PTHR34203:SF15">
    <property type="entry name" value="SLL1173 PROTEIN"/>
    <property type="match status" value="1"/>
</dbReference>
<feature type="domain" description="Methyltransferase FkbM" evidence="1">
    <location>
        <begin position="128"/>
        <end position="285"/>
    </location>
</feature>
<comment type="caution">
    <text evidence="2">The sequence shown here is derived from an EMBL/GenBank/DDBJ whole genome shotgun (WGS) entry which is preliminary data.</text>
</comment>
<keyword evidence="2" id="KW-0489">Methyltransferase</keyword>
<accession>A0ABS3BR54</accession>
<evidence type="ECO:0000259" key="1">
    <source>
        <dbReference type="Pfam" id="PF05050"/>
    </source>
</evidence>
<dbReference type="PANTHER" id="PTHR34203">
    <property type="entry name" value="METHYLTRANSFERASE, FKBM FAMILY PROTEIN"/>
    <property type="match status" value="1"/>
</dbReference>
<dbReference type="SUPFAM" id="SSF53335">
    <property type="entry name" value="S-adenosyl-L-methionine-dependent methyltransferases"/>
    <property type="match status" value="1"/>
</dbReference>
<dbReference type="GO" id="GO:0032259">
    <property type="term" value="P:methylation"/>
    <property type="evidence" value="ECO:0007669"/>
    <property type="project" value="UniProtKB-KW"/>
</dbReference>
<reference evidence="2 3" key="1">
    <citation type="submission" date="2021-03" db="EMBL/GenBank/DDBJ databases">
        <title>novel species isolated from a fishpond in China.</title>
        <authorList>
            <person name="Lu H."/>
            <person name="Cai Z."/>
        </authorList>
    </citation>
    <scope>NUCLEOTIDE SEQUENCE [LARGE SCALE GENOMIC DNA]</scope>
    <source>
        <strain evidence="2 3">JCM 31546</strain>
    </source>
</reference>
<evidence type="ECO:0000313" key="3">
    <source>
        <dbReference type="Proteomes" id="UP000664698"/>
    </source>
</evidence>
<dbReference type="Pfam" id="PF05050">
    <property type="entry name" value="Methyltransf_21"/>
    <property type="match status" value="1"/>
</dbReference>
<dbReference type="Proteomes" id="UP000664698">
    <property type="component" value="Unassembled WGS sequence"/>
</dbReference>
<name>A0ABS3BR54_9BACT</name>
<dbReference type="GO" id="GO:0008168">
    <property type="term" value="F:methyltransferase activity"/>
    <property type="evidence" value="ECO:0007669"/>
    <property type="project" value="UniProtKB-KW"/>
</dbReference>
<dbReference type="RefSeq" id="WP_206568132.1">
    <property type="nucleotide sequence ID" value="NZ_JAFKCW010000001.1"/>
</dbReference>
<proteinExistence type="predicted"/>
<protein>
    <submittedName>
        <fullName evidence="2">FkbM family methyltransferase</fullName>
    </submittedName>
</protein>
<dbReference type="InterPro" id="IPR006342">
    <property type="entry name" value="FkbM_mtfrase"/>
</dbReference>